<proteinExistence type="predicted"/>
<accession>A0A4Q7ZBT9</accession>
<dbReference type="AlphaFoldDB" id="A0A4Q7ZBT9"/>
<dbReference type="Gene3D" id="3.30.1950.10">
    <property type="entry name" value="wza like domain"/>
    <property type="match status" value="1"/>
</dbReference>
<organism evidence="4 5">
    <name type="scientific">Fluviicoccus keumensis</name>
    <dbReference type="NCBI Taxonomy" id="1435465"/>
    <lineage>
        <taxon>Bacteria</taxon>
        <taxon>Pseudomonadati</taxon>
        <taxon>Pseudomonadota</taxon>
        <taxon>Gammaproteobacteria</taxon>
        <taxon>Moraxellales</taxon>
        <taxon>Moraxellaceae</taxon>
        <taxon>Fluviicoccus</taxon>
    </lineage>
</organism>
<sequence>MDAVVPLRGGSDYRLGAGDKISITVFNEKELSIDVRLSDAGSFLYPFIGEVSARGLTIAELQRYLASQLSDGYLVDPKVYVNITEYRPFFVNGEVTKPGGYSYQPGLTVRKAISIAGGFTPRASLSKIYVIHEDDALGLPRQTTLNSQLRPGDIITVDQGFF</sequence>
<dbReference type="Pfam" id="PF10531">
    <property type="entry name" value="SLBB"/>
    <property type="match status" value="1"/>
</dbReference>
<dbReference type="PANTHER" id="PTHR33619:SF3">
    <property type="entry name" value="POLYSACCHARIDE EXPORT PROTEIN GFCE-RELATED"/>
    <property type="match status" value="1"/>
</dbReference>
<dbReference type="InterPro" id="IPR019554">
    <property type="entry name" value="Soluble_ligand-bd"/>
</dbReference>
<evidence type="ECO:0000256" key="1">
    <source>
        <dbReference type="ARBA" id="ARBA00022729"/>
    </source>
</evidence>
<gene>
    <name evidence="4" type="ORF">EV700_0555</name>
</gene>
<dbReference type="InterPro" id="IPR003715">
    <property type="entry name" value="Poly_export_N"/>
</dbReference>
<dbReference type="InterPro" id="IPR049712">
    <property type="entry name" value="Poly_export"/>
</dbReference>
<keyword evidence="5" id="KW-1185">Reference proteome</keyword>
<protein>
    <submittedName>
        <fullName evidence="4">Polysaccharide export outer membrane protein</fullName>
    </submittedName>
</protein>
<name>A0A4Q7ZBT9_9GAMM</name>
<dbReference type="Proteomes" id="UP000292423">
    <property type="component" value="Unassembled WGS sequence"/>
</dbReference>
<dbReference type="OrthoDB" id="9808421at2"/>
<dbReference type="EMBL" id="SHKX01000010">
    <property type="protein sequence ID" value="RZU47591.1"/>
    <property type="molecule type" value="Genomic_DNA"/>
</dbReference>
<evidence type="ECO:0000259" key="3">
    <source>
        <dbReference type="Pfam" id="PF10531"/>
    </source>
</evidence>
<evidence type="ECO:0000313" key="4">
    <source>
        <dbReference type="EMBL" id="RZU47591.1"/>
    </source>
</evidence>
<feature type="domain" description="Polysaccharide export protein N-terminal" evidence="2">
    <location>
        <begin position="11"/>
        <end position="83"/>
    </location>
</feature>
<dbReference type="PANTHER" id="PTHR33619">
    <property type="entry name" value="POLYSACCHARIDE EXPORT PROTEIN GFCE-RELATED"/>
    <property type="match status" value="1"/>
</dbReference>
<dbReference type="GO" id="GO:0015159">
    <property type="term" value="F:polysaccharide transmembrane transporter activity"/>
    <property type="evidence" value="ECO:0007669"/>
    <property type="project" value="InterPro"/>
</dbReference>
<evidence type="ECO:0000313" key="5">
    <source>
        <dbReference type="Proteomes" id="UP000292423"/>
    </source>
</evidence>
<feature type="domain" description="Soluble ligand binding" evidence="3">
    <location>
        <begin position="89"/>
        <end position="131"/>
    </location>
</feature>
<dbReference type="Gene3D" id="3.10.560.10">
    <property type="entry name" value="Outer membrane lipoprotein wza domain like"/>
    <property type="match status" value="1"/>
</dbReference>
<reference evidence="4 5" key="1">
    <citation type="submission" date="2019-02" db="EMBL/GenBank/DDBJ databases">
        <title>Genomic Encyclopedia of Type Strains, Phase IV (KMG-IV): sequencing the most valuable type-strain genomes for metagenomic binning, comparative biology and taxonomic classification.</title>
        <authorList>
            <person name="Goeker M."/>
        </authorList>
    </citation>
    <scope>NUCLEOTIDE SEQUENCE [LARGE SCALE GENOMIC DNA]</scope>
    <source>
        <strain evidence="4 5">DSM 105135</strain>
    </source>
</reference>
<dbReference type="Pfam" id="PF02563">
    <property type="entry name" value="Poly_export"/>
    <property type="match status" value="1"/>
</dbReference>
<evidence type="ECO:0000259" key="2">
    <source>
        <dbReference type="Pfam" id="PF02563"/>
    </source>
</evidence>
<keyword evidence="1" id="KW-0732">Signal</keyword>
<comment type="caution">
    <text evidence="4">The sequence shown here is derived from an EMBL/GenBank/DDBJ whole genome shotgun (WGS) entry which is preliminary data.</text>
</comment>